<dbReference type="NCBIfam" id="TIGR01571">
    <property type="entry name" value="A_thal_Cys_rich"/>
    <property type="match status" value="2"/>
</dbReference>
<gene>
    <name evidence="2" type="ORF">NDU88_000293</name>
</gene>
<reference evidence="2" key="1">
    <citation type="journal article" date="2022" name="bioRxiv">
        <title>Sequencing and chromosome-scale assembly of the giantPleurodeles waltlgenome.</title>
        <authorList>
            <person name="Brown T."/>
            <person name="Elewa A."/>
            <person name="Iarovenko S."/>
            <person name="Subramanian E."/>
            <person name="Araus A.J."/>
            <person name="Petzold A."/>
            <person name="Susuki M."/>
            <person name="Suzuki K.-i.T."/>
            <person name="Hayashi T."/>
            <person name="Toyoda A."/>
            <person name="Oliveira C."/>
            <person name="Osipova E."/>
            <person name="Leigh N.D."/>
            <person name="Simon A."/>
            <person name="Yun M.H."/>
        </authorList>
    </citation>
    <scope>NUCLEOTIDE SEQUENCE</scope>
    <source>
        <strain evidence="2">20211129_DDA</strain>
        <tissue evidence="2">Liver</tissue>
    </source>
</reference>
<protein>
    <submittedName>
        <fullName evidence="2">Uncharacterized protein</fullName>
    </submittedName>
</protein>
<sequence length="285" mass="30846">MFDAPCAPHLIKTKAYQGKMNVVHVNQPVAVTSTQVTVMRNREWSSGLCDCCEDCSVCCCAFWCFPCFQCQTVSNFGECLCLPLMDPTCMGYVGCSGACPPISMAMRAAVRERYNIEALSSPLTATPRLRISRIIMAAVTMQPQVVTTRTVTVISADNWSSGIYSCCEDCGICCCAMWCLPCLMSRTAIDMGECACLPLLDPCCMGYTGCGAPCPPASMAIRATLRERYGIKGSICSDCAVLCCCYSCAWCQMAREVKKRKSSYNVVTAQTSMAAVPLLTTPAPM</sequence>
<keyword evidence="3" id="KW-1185">Reference proteome</keyword>
<comment type="similarity">
    <text evidence="1">Belongs to the cornifelin family.</text>
</comment>
<dbReference type="Proteomes" id="UP001066276">
    <property type="component" value="Chromosome 12"/>
</dbReference>
<accession>A0AAV7KPW8</accession>
<comment type="caution">
    <text evidence="2">The sequence shown here is derived from an EMBL/GenBank/DDBJ whole genome shotgun (WGS) entry which is preliminary data.</text>
</comment>
<organism evidence="2 3">
    <name type="scientific">Pleurodeles waltl</name>
    <name type="common">Iberian ribbed newt</name>
    <dbReference type="NCBI Taxonomy" id="8319"/>
    <lineage>
        <taxon>Eukaryota</taxon>
        <taxon>Metazoa</taxon>
        <taxon>Chordata</taxon>
        <taxon>Craniata</taxon>
        <taxon>Vertebrata</taxon>
        <taxon>Euteleostomi</taxon>
        <taxon>Amphibia</taxon>
        <taxon>Batrachia</taxon>
        <taxon>Caudata</taxon>
        <taxon>Salamandroidea</taxon>
        <taxon>Salamandridae</taxon>
        <taxon>Pleurodelinae</taxon>
        <taxon>Pleurodeles</taxon>
    </lineage>
</organism>
<dbReference type="AlphaFoldDB" id="A0AAV7KPW8"/>
<proteinExistence type="inferred from homology"/>
<evidence type="ECO:0000313" key="3">
    <source>
        <dbReference type="Proteomes" id="UP001066276"/>
    </source>
</evidence>
<evidence type="ECO:0000313" key="2">
    <source>
        <dbReference type="EMBL" id="KAJ1080072.1"/>
    </source>
</evidence>
<dbReference type="InterPro" id="IPR006461">
    <property type="entry name" value="PLAC_motif_containing"/>
</dbReference>
<name>A0AAV7KPW8_PLEWA</name>
<dbReference type="Pfam" id="PF04749">
    <property type="entry name" value="PLAC8"/>
    <property type="match status" value="2"/>
</dbReference>
<dbReference type="EMBL" id="JANPWB010000016">
    <property type="protein sequence ID" value="KAJ1080072.1"/>
    <property type="molecule type" value="Genomic_DNA"/>
</dbReference>
<dbReference type="PANTHER" id="PTHR15907">
    <property type="entry name" value="DUF614 FAMILY PROTEIN-RELATED"/>
    <property type="match status" value="1"/>
</dbReference>
<evidence type="ECO:0000256" key="1">
    <source>
        <dbReference type="ARBA" id="ARBA00009024"/>
    </source>
</evidence>